<evidence type="ECO:0000256" key="2">
    <source>
        <dbReference type="ARBA" id="ARBA00022448"/>
    </source>
</evidence>
<comment type="caution">
    <text evidence="8">The sequence shown here is derived from an EMBL/GenBank/DDBJ whole genome shotgun (WGS) entry which is preliminary data.</text>
</comment>
<dbReference type="PANTHER" id="PTHR23523">
    <property type="match status" value="1"/>
</dbReference>
<feature type="transmembrane region" description="Helical" evidence="6">
    <location>
        <begin position="305"/>
        <end position="328"/>
    </location>
</feature>
<dbReference type="InterPro" id="IPR036259">
    <property type="entry name" value="MFS_trans_sf"/>
</dbReference>
<dbReference type="CDD" id="cd17339">
    <property type="entry name" value="MFS_NIMT_CynX_like"/>
    <property type="match status" value="1"/>
</dbReference>
<dbReference type="EMBL" id="NMUQ01000001">
    <property type="protein sequence ID" value="OXM15500.1"/>
    <property type="molecule type" value="Genomic_DNA"/>
</dbReference>
<feature type="transmembrane region" description="Helical" evidence="6">
    <location>
        <begin position="106"/>
        <end position="124"/>
    </location>
</feature>
<dbReference type="Pfam" id="PF07690">
    <property type="entry name" value="MFS_1"/>
    <property type="match status" value="1"/>
</dbReference>
<feature type="transmembrane region" description="Helical" evidence="6">
    <location>
        <begin position="83"/>
        <end position="100"/>
    </location>
</feature>
<feature type="transmembrane region" description="Helical" evidence="6">
    <location>
        <begin position="54"/>
        <end position="71"/>
    </location>
</feature>
<dbReference type="SUPFAM" id="SSF103473">
    <property type="entry name" value="MFS general substrate transporter"/>
    <property type="match status" value="1"/>
</dbReference>
<evidence type="ECO:0000259" key="7">
    <source>
        <dbReference type="PROSITE" id="PS50850"/>
    </source>
</evidence>
<feature type="transmembrane region" description="Helical" evidence="6">
    <location>
        <begin position="169"/>
        <end position="188"/>
    </location>
</feature>
<keyword evidence="2" id="KW-0813">Transport</keyword>
<dbReference type="InterPro" id="IPR011701">
    <property type="entry name" value="MFS"/>
</dbReference>
<dbReference type="PROSITE" id="PS50850">
    <property type="entry name" value="MFS"/>
    <property type="match status" value="1"/>
</dbReference>
<reference evidence="8 9" key="1">
    <citation type="submission" date="2017-07" db="EMBL/GenBank/DDBJ databases">
        <title>Paenibacillus herberti R33 genome sequencing and assembly.</title>
        <authorList>
            <person name="Su W."/>
        </authorList>
    </citation>
    <scope>NUCLEOTIDE SEQUENCE [LARGE SCALE GENOMIC DNA]</scope>
    <source>
        <strain evidence="8 9">R33</strain>
    </source>
</reference>
<accession>A0A229NZY3</accession>
<dbReference type="GO" id="GO:0005886">
    <property type="term" value="C:plasma membrane"/>
    <property type="evidence" value="ECO:0007669"/>
    <property type="project" value="UniProtKB-SubCell"/>
</dbReference>
<dbReference type="AlphaFoldDB" id="A0A229NZY3"/>
<evidence type="ECO:0000256" key="1">
    <source>
        <dbReference type="ARBA" id="ARBA00004651"/>
    </source>
</evidence>
<comment type="subcellular location">
    <subcellularLocation>
        <location evidence="1">Cell membrane</location>
        <topology evidence="1">Multi-pass membrane protein</topology>
    </subcellularLocation>
</comment>
<feature type="transmembrane region" description="Helical" evidence="6">
    <location>
        <begin position="367"/>
        <end position="387"/>
    </location>
</feature>
<evidence type="ECO:0000256" key="3">
    <source>
        <dbReference type="ARBA" id="ARBA00022692"/>
    </source>
</evidence>
<name>A0A229NZY3_9BACL</name>
<feature type="transmembrane region" description="Helical" evidence="6">
    <location>
        <begin position="279"/>
        <end position="299"/>
    </location>
</feature>
<keyword evidence="4 6" id="KW-1133">Transmembrane helix</keyword>
<keyword evidence="9" id="KW-1185">Reference proteome</keyword>
<feature type="transmembrane region" description="Helical" evidence="6">
    <location>
        <begin position="136"/>
        <end position="157"/>
    </location>
</feature>
<proteinExistence type="predicted"/>
<dbReference type="OrthoDB" id="9797740at2"/>
<evidence type="ECO:0000256" key="5">
    <source>
        <dbReference type="ARBA" id="ARBA00023136"/>
    </source>
</evidence>
<evidence type="ECO:0000313" key="9">
    <source>
        <dbReference type="Proteomes" id="UP000215145"/>
    </source>
</evidence>
<feature type="transmembrane region" description="Helical" evidence="6">
    <location>
        <begin position="340"/>
        <end position="361"/>
    </location>
</feature>
<evidence type="ECO:0000256" key="6">
    <source>
        <dbReference type="SAM" id="Phobius"/>
    </source>
</evidence>
<gene>
    <name evidence="8" type="ORF">CGZ75_01820</name>
</gene>
<keyword evidence="3 6" id="KW-0812">Transmembrane</keyword>
<dbReference type="RefSeq" id="WP_089522596.1">
    <property type="nucleotide sequence ID" value="NZ_NMUQ01000001.1"/>
</dbReference>
<protein>
    <submittedName>
        <fullName evidence="8">MFS transporter</fullName>
    </submittedName>
</protein>
<evidence type="ECO:0000256" key="4">
    <source>
        <dbReference type="ARBA" id="ARBA00022989"/>
    </source>
</evidence>
<feature type="domain" description="Major facilitator superfamily (MFS) profile" evidence="7">
    <location>
        <begin position="13"/>
        <end position="391"/>
    </location>
</feature>
<feature type="transmembrane region" description="Helical" evidence="6">
    <location>
        <begin position="252"/>
        <end position="272"/>
    </location>
</feature>
<sequence length="411" mass="43360">MNSLPPVTRSRREIGLTIAGILLIAANMRAAITSVGPLINQISSSYQLSSELSGLLTSMPLLAFAVMSLVAPRISERFGAERSLLYSLVLLIAGMLVRAIPGAPALFVGTALLGLAIAVSNVLLPSIIKRDFPTGIGLLTGSYSVTMSMFAAIASGAAVPLSSMPGWDWNLSLLVWVLLAVIALVAWLPRSLKAKPAGTLRAPGSLSSMFRSPLAWRITFFMGLQSMTFYVTIAWLPAILLERGFSAAAGGWMLSLMQLVSLPTSFFLPVWASRMRTQVPLVLASGITSLCAYSGLLWGSTDLSVLWIILLGLSQGATISLALTFFGLRTRNAAEAARLSGMAQAFGYLLAALGPVLLGTLHDSFNSWNPVLAVLLLVSLTVLLLGLGAGRSRYVSPPEAVSTDSSPRPAG</sequence>
<dbReference type="GO" id="GO:0022857">
    <property type="term" value="F:transmembrane transporter activity"/>
    <property type="evidence" value="ECO:0007669"/>
    <property type="project" value="InterPro"/>
</dbReference>
<dbReference type="Gene3D" id="1.20.1250.20">
    <property type="entry name" value="MFS general substrate transporter like domains"/>
    <property type="match status" value="1"/>
</dbReference>
<dbReference type="InterPro" id="IPR052524">
    <property type="entry name" value="MFS_Cyanate_Porter"/>
</dbReference>
<keyword evidence="5 6" id="KW-0472">Membrane</keyword>
<dbReference type="PANTHER" id="PTHR23523:SF2">
    <property type="entry name" value="2-NITROIMIDAZOLE TRANSPORTER"/>
    <property type="match status" value="1"/>
</dbReference>
<dbReference type="InterPro" id="IPR020846">
    <property type="entry name" value="MFS_dom"/>
</dbReference>
<evidence type="ECO:0000313" key="8">
    <source>
        <dbReference type="EMBL" id="OXM15500.1"/>
    </source>
</evidence>
<feature type="transmembrane region" description="Helical" evidence="6">
    <location>
        <begin position="214"/>
        <end position="240"/>
    </location>
</feature>
<dbReference type="Proteomes" id="UP000215145">
    <property type="component" value="Unassembled WGS sequence"/>
</dbReference>
<organism evidence="8 9">
    <name type="scientific">Paenibacillus herberti</name>
    <dbReference type="NCBI Taxonomy" id="1619309"/>
    <lineage>
        <taxon>Bacteria</taxon>
        <taxon>Bacillati</taxon>
        <taxon>Bacillota</taxon>
        <taxon>Bacilli</taxon>
        <taxon>Bacillales</taxon>
        <taxon>Paenibacillaceae</taxon>
        <taxon>Paenibacillus</taxon>
    </lineage>
</organism>